<dbReference type="InterPro" id="IPR041219">
    <property type="entry name" value="Phage_lysozyme2"/>
</dbReference>
<reference evidence="3 4" key="1">
    <citation type="submission" date="2019-03" db="EMBL/GenBank/DDBJ databases">
        <title>The complete genome sequence of Swingsia_sp. F3b2 LMG30590(T).</title>
        <authorList>
            <person name="Chua K.-O."/>
            <person name="Chan K.-G."/>
            <person name="See-Too W.-S."/>
        </authorList>
    </citation>
    <scope>NUCLEOTIDE SEQUENCE [LARGE SCALE GENOMIC DNA]</scope>
    <source>
        <strain evidence="3 4">F3b2</strain>
    </source>
</reference>
<dbReference type="Pfam" id="PF18013">
    <property type="entry name" value="Phage_lysozyme2"/>
    <property type="match status" value="1"/>
</dbReference>
<evidence type="ECO:0000313" key="3">
    <source>
        <dbReference type="EMBL" id="QDH14132.1"/>
    </source>
</evidence>
<dbReference type="Gene3D" id="1.10.530.10">
    <property type="match status" value="1"/>
</dbReference>
<dbReference type="KEGG" id="swf:E3E12_07970"/>
<dbReference type="Proteomes" id="UP000318709">
    <property type="component" value="Chromosome"/>
</dbReference>
<organism evidence="3 4">
    <name type="scientific">Formicincola oecophyllae</name>
    <dbReference type="NCBI Taxonomy" id="2558361"/>
    <lineage>
        <taxon>Bacteria</taxon>
        <taxon>Pseudomonadati</taxon>
        <taxon>Pseudomonadota</taxon>
        <taxon>Alphaproteobacteria</taxon>
        <taxon>Acetobacterales</taxon>
        <taxon>Acetobacteraceae</taxon>
        <taxon>Formicincola</taxon>
    </lineage>
</organism>
<gene>
    <name evidence="3" type="ORF">E3E12_07970</name>
</gene>
<feature type="region of interest" description="Disordered" evidence="1">
    <location>
        <begin position="241"/>
        <end position="280"/>
    </location>
</feature>
<keyword evidence="4" id="KW-1185">Reference proteome</keyword>
<proteinExistence type="predicted"/>
<evidence type="ECO:0000256" key="1">
    <source>
        <dbReference type="SAM" id="MobiDB-lite"/>
    </source>
</evidence>
<dbReference type="AlphaFoldDB" id="A0A4Y6U9R8"/>
<dbReference type="RefSeq" id="WP_149498286.1">
    <property type="nucleotide sequence ID" value="NZ_CP038231.1"/>
</dbReference>
<feature type="domain" description="Phage tail lysozyme" evidence="2">
    <location>
        <begin position="309"/>
        <end position="437"/>
    </location>
</feature>
<evidence type="ECO:0000313" key="4">
    <source>
        <dbReference type="Proteomes" id="UP000318709"/>
    </source>
</evidence>
<dbReference type="EMBL" id="CP038231">
    <property type="protein sequence ID" value="QDH14132.1"/>
    <property type="molecule type" value="Genomic_DNA"/>
</dbReference>
<sequence>MQVQELKVLKLVLPNHPGLLGERGLPLLDWRGFDDGGKPGQEGTFPQFGTPLEAPLNTQPGVPGAEQHFTLDKNSALGWFYTPLSQEQPDSATGTQPGAAGAEKLFNQDRDSALGGGIVPLSLEQGEGFNPYRQLLWPGLDDGRGIQEERFNLLSPTAPGQPLWGMPPSGIPTLGMHFGEMYSGRGTEGGAPSSLVSTAPITPLALLAGNGGGVDVLPPENKTGEGYEGSVPLVLQGFPTPMALGGQEERHGRQHGRGLHSQPGSTPHGHAYGHASSPKHGLGLGGAAALPVPGGRSGAATAMALAERYYIAQGFTPEQTAGLVARIQRESQFNPTARGDSGEAWGLFQWHRDRRKHFEALFHHPFGTGSARQQFQEQLAFSVAELRNPHWEGRAGAKLARATTAQEAGAAVSLGYARPAAAQHEAYATGRMARAILAQMGGREAPQPSLAPDAARALGTARSVGFSGVGTTINHINNHNTLNVGGVQVEVGNVGDTNIGYRIGGQVCRELEAQLGQKWAACNAVALT</sequence>
<accession>A0A4Y6U9R8</accession>
<protein>
    <recommendedName>
        <fullName evidence="2">Phage tail lysozyme domain-containing protein</fullName>
    </recommendedName>
</protein>
<evidence type="ECO:0000259" key="2">
    <source>
        <dbReference type="Pfam" id="PF18013"/>
    </source>
</evidence>
<name>A0A4Y6U9R8_9PROT</name>
<dbReference type="OrthoDB" id="7285510at2"/>